<feature type="domain" description="Rhodanese" evidence="2">
    <location>
        <begin position="14"/>
        <end position="138"/>
    </location>
</feature>
<dbReference type="RefSeq" id="WP_052013021.1">
    <property type="nucleotide sequence ID" value="NZ_BAUV01000010.1"/>
</dbReference>
<dbReference type="Pfam" id="PF00581">
    <property type="entry name" value="Rhodanese"/>
    <property type="match status" value="1"/>
</dbReference>
<dbReference type="eggNOG" id="COG2603">
    <property type="taxonomic scope" value="Bacteria"/>
</dbReference>
<dbReference type="EMBL" id="BAUV01000010">
    <property type="protein sequence ID" value="GAE34713.1"/>
    <property type="molecule type" value="Genomic_DNA"/>
</dbReference>
<dbReference type="AlphaFoldDB" id="W4QSU8"/>
<dbReference type="InterPro" id="IPR036873">
    <property type="entry name" value="Rhodanese-like_dom_sf"/>
</dbReference>
<keyword evidence="1" id="KW-0711">Selenium</keyword>
<dbReference type="NCBIfam" id="TIGR03167">
    <property type="entry name" value="tRNA_sel_U_synt"/>
    <property type="match status" value="1"/>
</dbReference>
<comment type="caution">
    <text evidence="3">The sequence shown here is derived from an EMBL/GenBank/DDBJ whole genome shotgun (WGS) entry which is preliminary data.</text>
</comment>
<dbReference type="STRING" id="1236973.JCM9157_1788"/>
<dbReference type="InterPro" id="IPR058840">
    <property type="entry name" value="AAA_SelU"/>
</dbReference>
<protein>
    <submittedName>
        <fullName evidence="3">Selenophosphate-dependent tRNA 2-selenouridine synthase</fullName>
    </submittedName>
</protein>
<dbReference type="NCBIfam" id="NF008750">
    <property type="entry name" value="PRK11784.1-2"/>
    <property type="match status" value="1"/>
</dbReference>
<dbReference type="Pfam" id="PF26341">
    <property type="entry name" value="AAA_SelU"/>
    <property type="match status" value="1"/>
</dbReference>
<gene>
    <name evidence="3" type="ORF">JCM9157_1788</name>
</gene>
<dbReference type="GO" id="GO:0002098">
    <property type="term" value="P:tRNA wobble uridine modification"/>
    <property type="evidence" value="ECO:0007669"/>
    <property type="project" value="InterPro"/>
</dbReference>
<evidence type="ECO:0000313" key="4">
    <source>
        <dbReference type="Proteomes" id="UP000018896"/>
    </source>
</evidence>
<accession>W4QSU8</accession>
<keyword evidence="4" id="KW-1185">Reference proteome</keyword>
<dbReference type="InterPro" id="IPR017582">
    <property type="entry name" value="SelU"/>
</dbReference>
<dbReference type="Proteomes" id="UP000018896">
    <property type="component" value="Unassembled WGS sequence"/>
</dbReference>
<evidence type="ECO:0000256" key="1">
    <source>
        <dbReference type="ARBA" id="ARBA00023266"/>
    </source>
</evidence>
<dbReference type="GO" id="GO:0043828">
    <property type="term" value="F:tRNA 2-selenouridine synthase activity"/>
    <property type="evidence" value="ECO:0007669"/>
    <property type="project" value="InterPro"/>
</dbReference>
<dbReference type="InterPro" id="IPR001763">
    <property type="entry name" value="Rhodanese-like_dom"/>
</dbReference>
<name>W4QSU8_HALA3</name>
<dbReference type="SUPFAM" id="SSF52821">
    <property type="entry name" value="Rhodanese/Cell cycle control phosphatase"/>
    <property type="match status" value="1"/>
</dbReference>
<evidence type="ECO:0000259" key="2">
    <source>
        <dbReference type="PROSITE" id="PS50206"/>
    </source>
</evidence>
<dbReference type="PROSITE" id="PS50206">
    <property type="entry name" value="RHODANESE_3"/>
    <property type="match status" value="1"/>
</dbReference>
<dbReference type="OrthoDB" id="9808735at2"/>
<dbReference type="SMART" id="SM00450">
    <property type="entry name" value="RHOD"/>
    <property type="match status" value="1"/>
</dbReference>
<dbReference type="PANTHER" id="PTHR30401:SF0">
    <property type="entry name" value="TRNA 2-SELENOURIDINE SYNTHASE"/>
    <property type="match status" value="1"/>
</dbReference>
<proteinExistence type="predicted"/>
<evidence type="ECO:0000313" key="3">
    <source>
        <dbReference type="EMBL" id="GAE34713.1"/>
    </source>
</evidence>
<dbReference type="Gene3D" id="3.40.250.10">
    <property type="entry name" value="Rhodanese-like domain"/>
    <property type="match status" value="1"/>
</dbReference>
<dbReference type="PANTHER" id="PTHR30401">
    <property type="entry name" value="TRNA 2-SELENOURIDINE SYNTHASE"/>
    <property type="match status" value="1"/>
</dbReference>
<organism evidence="3 4">
    <name type="scientific">Halalkalibacter akibai (strain ATCC 43226 / DSM 21942 / CIP 109018 / JCM 9157 / 1139)</name>
    <name type="common">Bacillus akibai</name>
    <dbReference type="NCBI Taxonomy" id="1236973"/>
    <lineage>
        <taxon>Bacteria</taxon>
        <taxon>Bacillati</taxon>
        <taxon>Bacillota</taxon>
        <taxon>Bacilli</taxon>
        <taxon>Bacillales</taxon>
        <taxon>Bacillaceae</taxon>
        <taxon>Halalkalibacter</taxon>
    </lineage>
</organism>
<reference evidence="3 4" key="1">
    <citation type="journal article" date="2014" name="Genome Announc.">
        <title>Draft Genome Sequences of Three Alkaliphilic Bacillus Strains, Bacillus wakoensis JCM 9140T, Bacillus akibai JCM 9157T, and Bacillus hemicellulosilyticus JCM 9152T.</title>
        <authorList>
            <person name="Yuki M."/>
            <person name="Oshima K."/>
            <person name="Suda W."/>
            <person name="Oshida Y."/>
            <person name="Kitamura K."/>
            <person name="Iida T."/>
            <person name="Hattori M."/>
            <person name="Ohkuma M."/>
        </authorList>
    </citation>
    <scope>NUCLEOTIDE SEQUENCE [LARGE SCALE GENOMIC DNA]</scope>
    <source>
        <strain evidence="3 4">JCM 9157</strain>
    </source>
</reference>
<sequence length="353" mass="41144">MTVQVAQVKIEEVNFDQDLFIDVRSPGEFAEFRLPNAINVPLFSNEERAQVGTVFKRNSREEAIELGLALYAPKMEYFYKRIKDLQTEMPNRRIVVYCFRGGLRSRTIAGTIGLLGVDCVQLEGGIRSFRKYIQEGLEQEAQIQREYLVLSGHTGTRKTEILNQLQNKGYPVIDLENLAGHRGSIFGYIGVQPNSQKQFDYLLLKRLKQLEQSPYVIIEGESKRLGRVILPDFLLEGKQIGERLELHYPFWARVEHVYQTYDPIKYKGEIQEGIDKITKYLSYELKEEMKVLLDREDYKGVFAKLLEGYYDPRYAHKFSSYKSQATELEFETLDEGVEKVITYIEHYKTMIKK</sequence>